<comment type="pathway">
    <text evidence="1">Secondary metabolite biosynthesis.</text>
</comment>
<gene>
    <name evidence="6" type="ORF">BDA99DRAFT_446317</name>
</gene>
<sequence length="232" mass="26730">YKCINYYKFVEPRLSYRFYYRSLVDMKNLGDQAPIIIDLGCCTGTDLRKLMLDGYPGNKLYGIDINQHYIDTGYDLFLDQDHCPITFLVGDIFTTPIPSYLHQRVGVIYTGSVIHLFSLTQFHTLMALITTQFLLPNGLFMGTQVVADATTSMTRRGNTKHFIGMQDFKEALERHHFVDIELCKEPEPRQKDPDEDVDLNTYWLSFRCRLGTSTNTSTSIVDVHDDDNKVDE</sequence>
<dbReference type="InterPro" id="IPR041698">
    <property type="entry name" value="Methyltransf_25"/>
</dbReference>
<comment type="caution">
    <text evidence="6">The sequence shown here is derived from an EMBL/GenBank/DDBJ whole genome shotgun (WGS) entry which is preliminary data.</text>
</comment>
<dbReference type="Gene3D" id="3.40.50.150">
    <property type="entry name" value="Vaccinia Virus protein VP39"/>
    <property type="match status" value="1"/>
</dbReference>
<evidence type="ECO:0000256" key="3">
    <source>
        <dbReference type="ARBA" id="ARBA00022691"/>
    </source>
</evidence>
<dbReference type="GO" id="GO:0016740">
    <property type="term" value="F:transferase activity"/>
    <property type="evidence" value="ECO:0007669"/>
    <property type="project" value="UniProtKB-KW"/>
</dbReference>
<protein>
    <recommendedName>
        <fullName evidence="5">Methyltransferase domain-containing protein</fullName>
    </recommendedName>
</protein>
<dbReference type="PANTHER" id="PTHR35897">
    <property type="entry name" value="METHYLTRANSFERASE AUSD"/>
    <property type="match status" value="1"/>
</dbReference>
<evidence type="ECO:0000259" key="5">
    <source>
        <dbReference type="Pfam" id="PF13649"/>
    </source>
</evidence>
<dbReference type="Pfam" id="PF13649">
    <property type="entry name" value="Methyltransf_25"/>
    <property type="match status" value="1"/>
</dbReference>
<evidence type="ECO:0000256" key="4">
    <source>
        <dbReference type="ARBA" id="ARBA00038314"/>
    </source>
</evidence>
<evidence type="ECO:0000313" key="7">
    <source>
        <dbReference type="Proteomes" id="UP001209540"/>
    </source>
</evidence>
<organism evidence="6 7">
    <name type="scientific">Phascolomyces articulosus</name>
    <dbReference type="NCBI Taxonomy" id="60185"/>
    <lineage>
        <taxon>Eukaryota</taxon>
        <taxon>Fungi</taxon>
        <taxon>Fungi incertae sedis</taxon>
        <taxon>Mucoromycota</taxon>
        <taxon>Mucoromycotina</taxon>
        <taxon>Mucoromycetes</taxon>
        <taxon>Mucorales</taxon>
        <taxon>Lichtheimiaceae</taxon>
        <taxon>Phascolomyces</taxon>
    </lineage>
</organism>
<keyword evidence="3" id="KW-0949">S-adenosyl-L-methionine</keyword>
<reference evidence="6" key="2">
    <citation type="submission" date="2023-02" db="EMBL/GenBank/DDBJ databases">
        <authorList>
            <consortium name="DOE Joint Genome Institute"/>
            <person name="Mondo S.J."/>
            <person name="Chang Y."/>
            <person name="Wang Y."/>
            <person name="Ahrendt S."/>
            <person name="Andreopoulos W."/>
            <person name="Barry K."/>
            <person name="Beard J."/>
            <person name="Benny G.L."/>
            <person name="Blankenship S."/>
            <person name="Bonito G."/>
            <person name="Cuomo C."/>
            <person name="Desiro A."/>
            <person name="Gervers K.A."/>
            <person name="Hundley H."/>
            <person name="Kuo A."/>
            <person name="LaButti K."/>
            <person name="Lang B.F."/>
            <person name="Lipzen A."/>
            <person name="O'Donnell K."/>
            <person name="Pangilinan J."/>
            <person name="Reynolds N."/>
            <person name="Sandor L."/>
            <person name="Smith M.W."/>
            <person name="Tsang A."/>
            <person name="Grigoriev I.V."/>
            <person name="Stajich J.E."/>
            <person name="Spatafora J.W."/>
        </authorList>
    </citation>
    <scope>NUCLEOTIDE SEQUENCE</scope>
    <source>
        <strain evidence="6">RSA 2281</strain>
    </source>
</reference>
<dbReference type="PANTHER" id="PTHR35897:SF1">
    <property type="entry name" value="METHYLTRANSFERASE AUSD"/>
    <property type="match status" value="1"/>
</dbReference>
<feature type="domain" description="Methyltransferase" evidence="5">
    <location>
        <begin position="36"/>
        <end position="127"/>
    </location>
</feature>
<keyword evidence="2" id="KW-0808">Transferase</keyword>
<dbReference type="EMBL" id="JAIXMP010000039">
    <property type="protein sequence ID" value="KAI9248218.1"/>
    <property type="molecule type" value="Genomic_DNA"/>
</dbReference>
<dbReference type="InterPro" id="IPR029063">
    <property type="entry name" value="SAM-dependent_MTases_sf"/>
</dbReference>
<proteinExistence type="inferred from homology"/>
<evidence type="ECO:0000256" key="1">
    <source>
        <dbReference type="ARBA" id="ARBA00005179"/>
    </source>
</evidence>
<dbReference type="SUPFAM" id="SSF53335">
    <property type="entry name" value="S-adenosyl-L-methionine-dependent methyltransferases"/>
    <property type="match status" value="1"/>
</dbReference>
<comment type="similarity">
    <text evidence="4">Belongs to the class I-like SAM-binding methyltransferase superfamily.</text>
</comment>
<reference evidence="6" key="1">
    <citation type="journal article" date="2022" name="IScience">
        <title>Evolution of zygomycete secretomes and the origins of terrestrial fungal ecologies.</title>
        <authorList>
            <person name="Chang Y."/>
            <person name="Wang Y."/>
            <person name="Mondo S."/>
            <person name="Ahrendt S."/>
            <person name="Andreopoulos W."/>
            <person name="Barry K."/>
            <person name="Beard J."/>
            <person name="Benny G.L."/>
            <person name="Blankenship S."/>
            <person name="Bonito G."/>
            <person name="Cuomo C."/>
            <person name="Desiro A."/>
            <person name="Gervers K.A."/>
            <person name="Hundley H."/>
            <person name="Kuo A."/>
            <person name="LaButti K."/>
            <person name="Lang B.F."/>
            <person name="Lipzen A."/>
            <person name="O'Donnell K."/>
            <person name="Pangilinan J."/>
            <person name="Reynolds N."/>
            <person name="Sandor L."/>
            <person name="Smith M.E."/>
            <person name="Tsang A."/>
            <person name="Grigoriev I.V."/>
            <person name="Stajich J.E."/>
            <person name="Spatafora J.W."/>
        </authorList>
    </citation>
    <scope>NUCLEOTIDE SEQUENCE</scope>
    <source>
        <strain evidence="6">RSA 2281</strain>
    </source>
</reference>
<accession>A0AAD5JP98</accession>
<dbReference type="AlphaFoldDB" id="A0AAD5JP98"/>
<dbReference type="CDD" id="cd02440">
    <property type="entry name" value="AdoMet_MTases"/>
    <property type="match status" value="1"/>
</dbReference>
<dbReference type="InterPro" id="IPR051654">
    <property type="entry name" value="Meroterpenoid_MTases"/>
</dbReference>
<evidence type="ECO:0000256" key="2">
    <source>
        <dbReference type="ARBA" id="ARBA00022679"/>
    </source>
</evidence>
<keyword evidence="7" id="KW-1185">Reference proteome</keyword>
<feature type="non-terminal residue" evidence="6">
    <location>
        <position position="1"/>
    </location>
</feature>
<evidence type="ECO:0000313" key="6">
    <source>
        <dbReference type="EMBL" id="KAI9248218.1"/>
    </source>
</evidence>
<name>A0AAD5JP98_9FUNG</name>
<dbReference type="Proteomes" id="UP001209540">
    <property type="component" value="Unassembled WGS sequence"/>
</dbReference>